<reference evidence="3" key="1">
    <citation type="submission" date="2023-10" db="EMBL/GenBank/DDBJ databases">
        <authorList>
            <person name="Guldener U."/>
        </authorList>
    </citation>
    <scope>NUCLEOTIDE SEQUENCE</scope>
    <source>
        <strain evidence="3">Mp4</strain>
    </source>
</reference>
<name>A0AAJ4XF93_9BASI</name>
<sequence>MASPLSANQTIPSKNPVPSSIAQLQSFLSDPPLPTNARIPARAFALGYSTNVVLDGLLPLALRKKAPGQALKAFMSLKSLQSGSVLALFSAIYRILLKRFTALRLKLLARSCNKNSFDYELGRHRIKARLVSLLNSAALVPFTASLAASTVLALFPIPSLRRSMGLWLSTKAVENLYSHLRRVESRSVMWVPDWVGASLFYAISNGQLLWTFLFEPSCFPSSYGRVILARSTSYIPPRPIGLPDSIAWPEPRDIANTIATLSTPTKTSAAYPGFKAPVLSSLNPSKHPSSKYTLVNPVLDFSPAHPAHSRLLCAILHPTQPSCSKNLVNFFLTEWQASAKFVAIFTLASQLLGGYKKFVKDPETALFKFALAVIQGATVISGSIGTAWGLTCFFQHYLPKTWIPTKRYFLNGFLSSIFILAVPNTRRSQLSSYVTRQSLDATYKVAKIKNWLNPLPQADTLLIALGLATLTALYETRPTKSVESSIRKSIWFLIGPPATSDKIKQAQLQWSPTSNDDSKKKAQ</sequence>
<dbReference type="AlphaFoldDB" id="A0AAJ4XF93"/>
<feature type="region of interest" description="Disordered" evidence="1">
    <location>
        <begin position="503"/>
        <end position="523"/>
    </location>
</feature>
<accession>A0AAJ4XF93</accession>
<organism evidence="3 4">
    <name type="scientific">Melanopsichium pennsylvanicum</name>
    <dbReference type="NCBI Taxonomy" id="63383"/>
    <lineage>
        <taxon>Eukaryota</taxon>
        <taxon>Fungi</taxon>
        <taxon>Dikarya</taxon>
        <taxon>Basidiomycota</taxon>
        <taxon>Ustilaginomycotina</taxon>
        <taxon>Ustilaginomycetes</taxon>
        <taxon>Ustilaginales</taxon>
        <taxon>Ustilaginaceae</taxon>
        <taxon>Melanopsichium</taxon>
    </lineage>
</organism>
<dbReference type="InterPro" id="IPR026749">
    <property type="entry name" value="Tmem135"/>
</dbReference>
<evidence type="ECO:0000256" key="1">
    <source>
        <dbReference type="SAM" id="MobiDB-lite"/>
    </source>
</evidence>
<feature type="transmembrane region" description="Helical" evidence="2">
    <location>
        <begin position="80"/>
        <end position="97"/>
    </location>
</feature>
<dbReference type="PANTHER" id="PTHR12459">
    <property type="entry name" value="TRANSMEMBRANE PROTEIN 135-RELATED"/>
    <property type="match status" value="1"/>
</dbReference>
<feature type="transmembrane region" description="Helical" evidence="2">
    <location>
        <begin position="133"/>
        <end position="157"/>
    </location>
</feature>
<keyword evidence="4" id="KW-1185">Reference proteome</keyword>
<evidence type="ECO:0008006" key="5">
    <source>
        <dbReference type="Google" id="ProtNLM"/>
    </source>
</evidence>
<keyword evidence="2" id="KW-1133">Transmembrane helix</keyword>
<gene>
    <name evidence="3" type="ORF">MEPE_00085</name>
</gene>
<feature type="compositionally biased region" description="Polar residues" evidence="1">
    <location>
        <begin position="506"/>
        <end position="515"/>
    </location>
</feature>
<dbReference type="Proteomes" id="UP001294444">
    <property type="component" value="Unassembled WGS sequence"/>
</dbReference>
<evidence type="ECO:0000313" key="3">
    <source>
        <dbReference type="EMBL" id="SNX81380.1"/>
    </source>
</evidence>
<evidence type="ECO:0000313" key="4">
    <source>
        <dbReference type="Proteomes" id="UP001294444"/>
    </source>
</evidence>
<evidence type="ECO:0000256" key="2">
    <source>
        <dbReference type="SAM" id="Phobius"/>
    </source>
</evidence>
<proteinExistence type="predicted"/>
<protein>
    <recommendedName>
        <fullName evidence="5">Transmembrane protein 135 N-terminal domain-containing protein</fullName>
    </recommendedName>
</protein>
<comment type="caution">
    <text evidence="3">The sequence shown here is derived from an EMBL/GenBank/DDBJ whole genome shotgun (WGS) entry which is preliminary data.</text>
</comment>
<keyword evidence="2" id="KW-0472">Membrane</keyword>
<keyword evidence="2" id="KW-0812">Transmembrane</keyword>
<dbReference type="EMBL" id="OAPG01000001">
    <property type="protein sequence ID" value="SNX81380.1"/>
    <property type="molecule type" value="Genomic_DNA"/>
</dbReference>
<dbReference type="PANTHER" id="PTHR12459:SF19">
    <property type="entry name" value="TRANSMEMBRANE PROTEIN 135 N-TERMINAL DOMAIN-CONTAINING PROTEIN"/>
    <property type="match status" value="1"/>
</dbReference>